<comment type="caution">
    <text evidence="2">The sequence shown here is derived from an EMBL/GenBank/DDBJ whole genome shotgun (WGS) entry which is preliminary data.</text>
</comment>
<dbReference type="PANTHER" id="PTHR33395">
    <property type="entry name" value="TRANSCRIPTASE, PUTATIVE-RELATED-RELATED"/>
    <property type="match status" value="1"/>
</dbReference>
<feature type="domain" description="Endonuclease/exonuclease/phosphatase" evidence="1">
    <location>
        <begin position="32"/>
        <end position="145"/>
    </location>
</feature>
<dbReference type="PANTHER" id="PTHR33395:SF22">
    <property type="entry name" value="REVERSE TRANSCRIPTASE DOMAIN-CONTAINING PROTEIN"/>
    <property type="match status" value="1"/>
</dbReference>
<dbReference type="Pfam" id="PF14529">
    <property type="entry name" value="Exo_endo_phos_2"/>
    <property type="match status" value="1"/>
</dbReference>
<gene>
    <name evidence="2" type="ORF">AWC38_SpisGene24556</name>
</gene>
<dbReference type="SUPFAM" id="SSF56219">
    <property type="entry name" value="DNase I-like"/>
    <property type="match status" value="1"/>
</dbReference>
<dbReference type="GO" id="GO:0003824">
    <property type="term" value="F:catalytic activity"/>
    <property type="evidence" value="ECO:0007669"/>
    <property type="project" value="InterPro"/>
</dbReference>
<dbReference type="OrthoDB" id="5987385at2759"/>
<sequence>MDSFLKEPVTSEEACVTIPLESNPTDIITTSRPPNADESFLADFRSFLDKYSGAGLINLVVVGDFNFPNIDWNLGCPTGSDPETVEFCNVLDDFFLLQKNLHVTRNTSNPGSHGNILDLVLTNDELLVDDILVHSNAFDSDHHPLTFELHVKKTRPRNAQHVVNPNLLFEVTTTAPELEGILMVWCPYRKRKIDKLEGVQRRATKLILKSDDSFDIRLKKSNLMSLEKRRSLTDVTFFYKVLNGSIDINVSQIVDFYSETDRYSLRAKDILTLKKKYARTNVFKYSFFT</sequence>
<dbReference type="Proteomes" id="UP000225706">
    <property type="component" value="Unassembled WGS sequence"/>
</dbReference>
<keyword evidence="3" id="KW-1185">Reference proteome</keyword>
<protein>
    <recommendedName>
        <fullName evidence="1">Endonuclease/exonuclease/phosphatase domain-containing protein</fullName>
    </recommendedName>
</protein>
<dbReference type="InterPro" id="IPR036691">
    <property type="entry name" value="Endo/exonu/phosph_ase_sf"/>
</dbReference>
<dbReference type="EMBL" id="LSMT01002088">
    <property type="protein sequence ID" value="PFX11632.1"/>
    <property type="molecule type" value="Genomic_DNA"/>
</dbReference>
<evidence type="ECO:0000313" key="3">
    <source>
        <dbReference type="Proteomes" id="UP000225706"/>
    </source>
</evidence>
<evidence type="ECO:0000259" key="1">
    <source>
        <dbReference type="Pfam" id="PF14529"/>
    </source>
</evidence>
<name>A0A2B4R5Y1_STYPI</name>
<accession>A0A2B4R5Y1</accession>
<dbReference type="Gene3D" id="3.60.10.10">
    <property type="entry name" value="Endonuclease/exonuclease/phosphatase"/>
    <property type="match status" value="1"/>
</dbReference>
<organism evidence="2 3">
    <name type="scientific">Stylophora pistillata</name>
    <name type="common">Smooth cauliflower coral</name>
    <dbReference type="NCBI Taxonomy" id="50429"/>
    <lineage>
        <taxon>Eukaryota</taxon>
        <taxon>Metazoa</taxon>
        <taxon>Cnidaria</taxon>
        <taxon>Anthozoa</taxon>
        <taxon>Hexacorallia</taxon>
        <taxon>Scleractinia</taxon>
        <taxon>Astrocoeniina</taxon>
        <taxon>Pocilloporidae</taxon>
        <taxon>Stylophora</taxon>
    </lineage>
</organism>
<evidence type="ECO:0000313" key="2">
    <source>
        <dbReference type="EMBL" id="PFX11632.1"/>
    </source>
</evidence>
<dbReference type="AlphaFoldDB" id="A0A2B4R5Y1"/>
<proteinExistence type="predicted"/>
<dbReference type="GO" id="GO:0031012">
    <property type="term" value="C:extracellular matrix"/>
    <property type="evidence" value="ECO:0007669"/>
    <property type="project" value="TreeGrafter"/>
</dbReference>
<reference evidence="3" key="1">
    <citation type="journal article" date="2017" name="bioRxiv">
        <title>Comparative analysis of the genomes of Stylophora pistillata and Acropora digitifera provides evidence for extensive differences between species of corals.</title>
        <authorList>
            <person name="Voolstra C.R."/>
            <person name="Li Y."/>
            <person name="Liew Y.J."/>
            <person name="Baumgarten S."/>
            <person name="Zoccola D."/>
            <person name="Flot J.-F."/>
            <person name="Tambutte S."/>
            <person name="Allemand D."/>
            <person name="Aranda M."/>
        </authorList>
    </citation>
    <scope>NUCLEOTIDE SEQUENCE [LARGE SCALE GENOMIC DNA]</scope>
</reference>
<dbReference type="InterPro" id="IPR005135">
    <property type="entry name" value="Endo/exonuclease/phosphatase"/>
</dbReference>